<reference evidence="1" key="1">
    <citation type="submission" date="2023-04" db="EMBL/GenBank/DDBJ databases">
        <title>A chromosome-level genome assembly of the parasitoid wasp Eretmocerus hayati.</title>
        <authorList>
            <person name="Zhong Y."/>
            <person name="Liu S."/>
            <person name="Liu Y."/>
        </authorList>
    </citation>
    <scope>NUCLEOTIDE SEQUENCE</scope>
    <source>
        <strain evidence="1">ZJU_SS_LIU_2023</strain>
    </source>
</reference>
<keyword evidence="2" id="KW-1185">Reference proteome</keyword>
<protein>
    <submittedName>
        <fullName evidence="1">Uncharacterized protein</fullName>
    </submittedName>
</protein>
<accession>A0ACC2NRM4</accession>
<organism evidence="1 2">
    <name type="scientific">Eretmocerus hayati</name>
    <dbReference type="NCBI Taxonomy" id="131215"/>
    <lineage>
        <taxon>Eukaryota</taxon>
        <taxon>Metazoa</taxon>
        <taxon>Ecdysozoa</taxon>
        <taxon>Arthropoda</taxon>
        <taxon>Hexapoda</taxon>
        <taxon>Insecta</taxon>
        <taxon>Pterygota</taxon>
        <taxon>Neoptera</taxon>
        <taxon>Endopterygota</taxon>
        <taxon>Hymenoptera</taxon>
        <taxon>Apocrita</taxon>
        <taxon>Proctotrupomorpha</taxon>
        <taxon>Chalcidoidea</taxon>
        <taxon>Aphelinidae</taxon>
        <taxon>Aphelininae</taxon>
        <taxon>Eretmocerus</taxon>
    </lineage>
</organism>
<proteinExistence type="predicted"/>
<gene>
    <name evidence="1" type="ORF">QAD02_004518</name>
</gene>
<sequence>MRTHLNDRLSDGSEKISNYTSLRHSGSLEKGAINCCLTPIVRCELLPLAPELAPEAYPCIIKVTSSENMPPRLQSSKKTKSVKNSSKMVEECPSPIVYLNDDCLLHIFSFISASDALEVESVCRRWQKISLVLWKSFRTFDVTSEQLEYDYDLDHNGMGIDLPICKQVFSNCWNYLTRINLSRVMSFSKIKNLMNIDDDCLTFSPLTQKAMKKQVMDLDNLIQCENIEELWLCSCVIEVNDETLKQLFKNNRKLRSLYLNKYRLFGRCFSHLSIKTLESLLIINCYMQDSKYLNSIIRLASKLHTLNVSSLLGSLKDSPFNRLEIVSPQLMRLNLNDIRQFDCISDIYELKNLMILSLSDTYLNDGILEMIMENCTRLVVLNLTYNPDLTDASLCNIGSLLSSLKYLSIGSNDQFTDTGLLGLLSQNLRVLDVSETSFSEKALVVLIKRMENLEGLDITDCKHLKNSFMQSVIAVVDARTNKISLEVAISKRSMNRSKLKKSRLVQLTDAYKFHYFDESIDLMKYCEN</sequence>
<name>A0ACC2NRM4_9HYME</name>
<dbReference type="Proteomes" id="UP001239111">
    <property type="component" value="Chromosome 3"/>
</dbReference>
<evidence type="ECO:0000313" key="2">
    <source>
        <dbReference type="Proteomes" id="UP001239111"/>
    </source>
</evidence>
<evidence type="ECO:0000313" key="1">
    <source>
        <dbReference type="EMBL" id="KAJ8673256.1"/>
    </source>
</evidence>
<dbReference type="EMBL" id="CM056743">
    <property type="protein sequence ID" value="KAJ8673256.1"/>
    <property type="molecule type" value="Genomic_DNA"/>
</dbReference>
<comment type="caution">
    <text evidence="1">The sequence shown here is derived from an EMBL/GenBank/DDBJ whole genome shotgun (WGS) entry which is preliminary data.</text>
</comment>